<evidence type="ECO:0000313" key="1">
    <source>
        <dbReference type="EMBL" id="KAF2242871.1"/>
    </source>
</evidence>
<reference evidence="1" key="1">
    <citation type="journal article" date="2020" name="Stud. Mycol.">
        <title>101 Dothideomycetes genomes: a test case for predicting lifestyles and emergence of pathogens.</title>
        <authorList>
            <person name="Haridas S."/>
            <person name="Albert R."/>
            <person name="Binder M."/>
            <person name="Bloem J."/>
            <person name="Labutti K."/>
            <person name="Salamov A."/>
            <person name="Andreopoulos B."/>
            <person name="Baker S."/>
            <person name="Barry K."/>
            <person name="Bills G."/>
            <person name="Bluhm B."/>
            <person name="Cannon C."/>
            <person name="Castanera R."/>
            <person name="Culley D."/>
            <person name="Daum C."/>
            <person name="Ezra D."/>
            <person name="Gonzalez J."/>
            <person name="Henrissat B."/>
            <person name="Kuo A."/>
            <person name="Liang C."/>
            <person name="Lipzen A."/>
            <person name="Lutzoni F."/>
            <person name="Magnuson J."/>
            <person name="Mondo S."/>
            <person name="Nolan M."/>
            <person name="Ohm R."/>
            <person name="Pangilinan J."/>
            <person name="Park H.-J."/>
            <person name="Ramirez L."/>
            <person name="Alfaro M."/>
            <person name="Sun H."/>
            <person name="Tritt A."/>
            <person name="Yoshinaga Y."/>
            <person name="Zwiers L.-H."/>
            <person name="Turgeon B."/>
            <person name="Goodwin S."/>
            <person name="Spatafora J."/>
            <person name="Crous P."/>
            <person name="Grigoriev I."/>
        </authorList>
    </citation>
    <scope>NUCLEOTIDE SEQUENCE</scope>
    <source>
        <strain evidence="1">CBS 122368</strain>
    </source>
</reference>
<accession>A0A6A6HXV7</accession>
<dbReference type="AlphaFoldDB" id="A0A6A6HXV7"/>
<evidence type="ECO:0000313" key="2">
    <source>
        <dbReference type="Proteomes" id="UP000800094"/>
    </source>
</evidence>
<dbReference type="GeneID" id="54572840"/>
<sequence length="218" mass="23927">MAFRSHVGSQIRGVWVRLGFVPGGSRTLSLGTWHSLLAPAAYSATQVQHASLLHATRPHSHFDIHPALSASAHAGLRTSHSCLWACLGVARGASVTCKLVHLGTVGERTFLSLSLATWKPATLRGTDLFLSCLSYGLHGIYSSIFAALGWVVQPSFTRKRREVTEGRRFTGADYNYQPQVPTWDKLPLQPCYLVLSDFHTWFVSSVCSGRPVIRSSPR</sequence>
<protein>
    <submittedName>
        <fullName evidence="1">Uncharacterized protein</fullName>
    </submittedName>
</protein>
<gene>
    <name evidence="1" type="ORF">BU26DRAFT_120351</name>
</gene>
<dbReference type="EMBL" id="ML987206">
    <property type="protein sequence ID" value="KAF2242871.1"/>
    <property type="molecule type" value="Genomic_DNA"/>
</dbReference>
<name>A0A6A6HXV7_9PLEO</name>
<organism evidence="1 2">
    <name type="scientific">Trematosphaeria pertusa</name>
    <dbReference type="NCBI Taxonomy" id="390896"/>
    <lineage>
        <taxon>Eukaryota</taxon>
        <taxon>Fungi</taxon>
        <taxon>Dikarya</taxon>
        <taxon>Ascomycota</taxon>
        <taxon>Pezizomycotina</taxon>
        <taxon>Dothideomycetes</taxon>
        <taxon>Pleosporomycetidae</taxon>
        <taxon>Pleosporales</taxon>
        <taxon>Massarineae</taxon>
        <taxon>Trematosphaeriaceae</taxon>
        <taxon>Trematosphaeria</taxon>
    </lineage>
</organism>
<dbReference type="Proteomes" id="UP000800094">
    <property type="component" value="Unassembled WGS sequence"/>
</dbReference>
<keyword evidence="2" id="KW-1185">Reference proteome</keyword>
<dbReference type="RefSeq" id="XP_033677875.1">
    <property type="nucleotide sequence ID" value="XM_033819510.1"/>
</dbReference>
<proteinExistence type="predicted"/>